<dbReference type="PANTHER" id="PTHR22796:SF1">
    <property type="entry name" value="VWFA DOMAIN-CONTAINING PROTEIN"/>
    <property type="match status" value="1"/>
</dbReference>
<comment type="caution">
    <text evidence="3">The sequence shown here is derived from an EMBL/GenBank/DDBJ whole genome shotgun (WGS) entry which is preliminary data.</text>
</comment>
<keyword evidence="4" id="KW-1185">Reference proteome</keyword>
<dbReference type="Proteomes" id="UP000789901">
    <property type="component" value="Unassembled WGS sequence"/>
</dbReference>
<dbReference type="Pfam" id="PF25683">
    <property type="entry name" value="URGCP_GTPase"/>
    <property type="match status" value="1"/>
</dbReference>
<name>A0ABN7VMM7_GIGMA</name>
<proteinExistence type="predicted"/>
<organism evidence="3 4">
    <name type="scientific">Gigaspora margarita</name>
    <dbReference type="NCBI Taxonomy" id="4874"/>
    <lineage>
        <taxon>Eukaryota</taxon>
        <taxon>Fungi</taxon>
        <taxon>Fungi incertae sedis</taxon>
        <taxon>Mucoromycota</taxon>
        <taxon>Glomeromycotina</taxon>
        <taxon>Glomeromycetes</taxon>
        <taxon>Diversisporales</taxon>
        <taxon>Gigasporaceae</taxon>
        <taxon>Gigaspora</taxon>
    </lineage>
</organism>
<keyword evidence="1" id="KW-0175">Coiled coil</keyword>
<gene>
    <name evidence="3" type="ORF">GMARGA_LOCUS20473</name>
</gene>
<dbReference type="Gene3D" id="3.40.50.300">
    <property type="entry name" value="P-loop containing nucleotide triphosphate hydrolases"/>
    <property type="match status" value="1"/>
</dbReference>
<reference evidence="3 4" key="1">
    <citation type="submission" date="2021-06" db="EMBL/GenBank/DDBJ databases">
        <authorList>
            <person name="Kallberg Y."/>
            <person name="Tangrot J."/>
            <person name="Rosling A."/>
        </authorList>
    </citation>
    <scope>NUCLEOTIDE SEQUENCE [LARGE SCALE GENOMIC DNA]</scope>
    <source>
        <strain evidence="3 4">120-4 pot B 10/14</strain>
    </source>
</reference>
<feature type="domain" description="VLIG-type G" evidence="2">
    <location>
        <begin position="174"/>
        <end position="384"/>
    </location>
</feature>
<feature type="coiled-coil region" evidence="1">
    <location>
        <begin position="268"/>
        <end position="302"/>
    </location>
</feature>
<dbReference type="EMBL" id="CAJVQB010017971">
    <property type="protein sequence ID" value="CAG8786142.1"/>
    <property type="molecule type" value="Genomic_DNA"/>
</dbReference>
<dbReference type="InterPro" id="IPR027417">
    <property type="entry name" value="P-loop_NTPase"/>
</dbReference>
<evidence type="ECO:0000256" key="1">
    <source>
        <dbReference type="SAM" id="Coils"/>
    </source>
</evidence>
<dbReference type="InterPro" id="IPR030383">
    <property type="entry name" value="G_VLIG_dom"/>
</dbReference>
<sequence length="681" mass="78709">MPGHDKKRRETLENLLETKKIVYCSVDSGNKKNSIETKYLTKDQTLKKLGESLCSIEVIEFPESQNLIEFIKKKTCHHIKMKVMQLQRKQSSDALAHIEKEISTLSSIESSEARNRAMLKRDELRKSEFYAELLISEHTIELFDGDTGTISEALFSGICKHVHKSYPNLQIFVFAVSVGCCTRGLFMRLLFLEKDLSNQLNVDAFVLIDTEGLGAPEKMNEPESEKKDLILATFAMGISNLTILNVLGESMRDLTEILQIAIVTMARLEKADMASDILMANLSELEEKFREALREALRIADEQDTVMGISSIKCLQILDERIKKGQLLKQFRPFKNGATAHAPPSGQYREDVVDLYNSILEDCKNSQGKIEFVKWINETIDDAFFQHEKQITKKFPSELREWSHDPKKNSVLKNKCSELITKGLKDVPKKERENLEKYLKENKKDEKREIKIKKIIKDYIKQNYDSTFIKLTRIFEASFIRKGLSSEFLEIINRGMKDIINKMQGVPLSETGRKQIVEEIWMDLRKYISSKDKVRPVVEQIDEVNDEFSTVEYLINRYKKEALPDLNNCKAYKSHKYIVGKECCLDEKDANMLVKKLDNLADIVLKKRNSQHFYPGIVRDLKREIDSVLVKMGRYQEKWNRENNPLSILDQKKGEYTKIIDTRLQHGFSLVSEAILLGITY</sequence>
<dbReference type="PANTHER" id="PTHR22796">
    <property type="entry name" value="URG4-RELATED"/>
    <property type="match status" value="1"/>
</dbReference>
<dbReference type="PROSITE" id="PS51717">
    <property type="entry name" value="G_VLIG"/>
    <property type="match status" value="1"/>
</dbReference>
<accession>A0ABN7VMM7</accession>
<evidence type="ECO:0000313" key="4">
    <source>
        <dbReference type="Proteomes" id="UP000789901"/>
    </source>
</evidence>
<evidence type="ECO:0000259" key="2">
    <source>
        <dbReference type="PROSITE" id="PS51717"/>
    </source>
</evidence>
<protein>
    <submittedName>
        <fullName evidence="3">21063_t:CDS:1</fullName>
    </submittedName>
</protein>
<evidence type="ECO:0000313" key="3">
    <source>
        <dbReference type="EMBL" id="CAG8786142.1"/>
    </source>
</evidence>